<dbReference type="OrthoDB" id="407832at2759"/>
<dbReference type="Proteomes" id="UP000504636">
    <property type="component" value="Unplaced"/>
</dbReference>
<evidence type="ECO:0008006" key="4">
    <source>
        <dbReference type="Google" id="ProtNLM"/>
    </source>
</evidence>
<dbReference type="Gene3D" id="2.60.120.620">
    <property type="entry name" value="q2cbj1_9rhob like domain"/>
    <property type="match status" value="1"/>
</dbReference>
<protein>
    <recommendedName>
        <fullName evidence="4">Phytanoyl-CoA dioxygenase</fullName>
    </recommendedName>
</protein>
<name>A0A6A6YS46_9PEZI</name>
<accession>A0A6A6YS46</accession>
<dbReference type="SUPFAM" id="SSF51197">
    <property type="entry name" value="Clavaminate synthase-like"/>
    <property type="match status" value="1"/>
</dbReference>
<dbReference type="GeneID" id="54455232"/>
<dbReference type="InterPro" id="IPR008775">
    <property type="entry name" value="Phytyl_CoA_dOase-like"/>
</dbReference>
<dbReference type="AlphaFoldDB" id="A0A6A6YS46"/>
<dbReference type="InterPro" id="IPR051961">
    <property type="entry name" value="Fungal_Metabolite_Diox"/>
</dbReference>
<dbReference type="Pfam" id="PF05721">
    <property type="entry name" value="PhyH"/>
    <property type="match status" value="1"/>
</dbReference>
<reference evidence="1 3" key="1">
    <citation type="journal article" date="2020" name="Stud. Mycol.">
        <title>101 Dothideomycetes genomes: a test case for predicting lifestyles and emergence of pathogens.</title>
        <authorList>
            <person name="Haridas S."/>
            <person name="Albert R."/>
            <person name="Binder M."/>
            <person name="Bloem J."/>
            <person name="Labutti K."/>
            <person name="Salamov A."/>
            <person name="Andreopoulos B."/>
            <person name="Baker S."/>
            <person name="Barry K."/>
            <person name="Bills G."/>
            <person name="Bluhm B."/>
            <person name="Cannon C."/>
            <person name="Castanera R."/>
            <person name="Culley D."/>
            <person name="Daum C."/>
            <person name="Ezra D."/>
            <person name="Gonzalez J."/>
            <person name="Henrissat B."/>
            <person name="Kuo A."/>
            <person name="Liang C."/>
            <person name="Lipzen A."/>
            <person name="Lutzoni F."/>
            <person name="Magnuson J."/>
            <person name="Mondo S."/>
            <person name="Nolan M."/>
            <person name="Ohm R."/>
            <person name="Pangilinan J."/>
            <person name="Park H.-J."/>
            <person name="Ramirez L."/>
            <person name="Alfaro M."/>
            <person name="Sun H."/>
            <person name="Tritt A."/>
            <person name="Yoshinaga Y."/>
            <person name="Zwiers L.-H."/>
            <person name="Turgeon B."/>
            <person name="Goodwin S."/>
            <person name="Spatafora J."/>
            <person name="Crous P."/>
            <person name="Grigoriev I."/>
        </authorList>
    </citation>
    <scope>NUCLEOTIDE SEQUENCE</scope>
    <source>
        <strain evidence="1 3">CBS 304.34</strain>
    </source>
</reference>
<sequence>QNIQSGVEEFHRNGFVILEDAVGHGVIDHVHQRMLQDFRKHRTSPNVHWNQGRCSGNMSQTPPLLPEYLHEEIWANRLAVNILEHIVGPRPQLSFATSNIALPRMKGRQAVHSDYYCTHFDFPVFLEVGVYLQDVDSRNGATEFWVGTHEGYNKENHSSLDTGWIKQETFTARAAICPPIQPAISKGSLCIRDLRCWHAGRENSTDVPRIILGFMYSPRWFGSHMRLRLPSEARKCLETWEHIDCLGTADFVESDFNYLD</sequence>
<keyword evidence="2" id="KW-1185">Reference proteome</keyword>
<dbReference type="PANTHER" id="PTHR37563">
    <property type="entry name" value="PHYTANOYL-COA DIOXYGENASE FAMILY PROTEIN (AFU_ORTHOLOGUE AFUA_2G03330)"/>
    <property type="match status" value="1"/>
</dbReference>
<reference evidence="3" key="2">
    <citation type="submission" date="2020-04" db="EMBL/GenBank/DDBJ databases">
        <authorList>
            <consortium name="NCBI Genome Project"/>
        </authorList>
    </citation>
    <scope>NUCLEOTIDE SEQUENCE</scope>
    <source>
        <strain evidence="3">CBS 304.34</strain>
    </source>
</reference>
<evidence type="ECO:0000313" key="2">
    <source>
        <dbReference type="Proteomes" id="UP000504636"/>
    </source>
</evidence>
<evidence type="ECO:0000313" key="3">
    <source>
        <dbReference type="RefSeq" id="XP_033577701.1"/>
    </source>
</evidence>
<reference evidence="3" key="3">
    <citation type="submission" date="2025-04" db="UniProtKB">
        <authorList>
            <consortium name="RefSeq"/>
        </authorList>
    </citation>
    <scope>IDENTIFICATION</scope>
    <source>
        <strain evidence="3">CBS 304.34</strain>
    </source>
</reference>
<feature type="non-terminal residue" evidence="1">
    <location>
        <position position="260"/>
    </location>
</feature>
<gene>
    <name evidence="1 3" type="ORF">BDZ99DRAFT_338891</name>
</gene>
<dbReference type="PANTHER" id="PTHR37563:SF2">
    <property type="entry name" value="PHYTANOYL-COA DIOXYGENASE FAMILY PROTEIN (AFU_ORTHOLOGUE AFUA_2G03330)"/>
    <property type="match status" value="1"/>
</dbReference>
<proteinExistence type="predicted"/>
<dbReference type="RefSeq" id="XP_033577701.1">
    <property type="nucleotide sequence ID" value="XM_033714339.1"/>
</dbReference>
<evidence type="ECO:0000313" key="1">
    <source>
        <dbReference type="EMBL" id="KAF2810737.1"/>
    </source>
</evidence>
<organism evidence="1">
    <name type="scientific">Mytilinidion resinicola</name>
    <dbReference type="NCBI Taxonomy" id="574789"/>
    <lineage>
        <taxon>Eukaryota</taxon>
        <taxon>Fungi</taxon>
        <taxon>Dikarya</taxon>
        <taxon>Ascomycota</taxon>
        <taxon>Pezizomycotina</taxon>
        <taxon>Dothideomycetes</taxon>
        <taxon>Pleosporomycetidae</taxon>
        <taxon>Mytilinidiales</taxon>
        <taxon>Mytilinidiaceae</taxon>
        <taxon>Mytilinidion</taxon>
    </lineage>
</organism>
<feature type="non-terminal residue" evidence="1">
    <location>
        <position position="1"/>
    </location>
</feature>
<dbReference type="EMBL" id="MU003699">
    <property type="protein sequence ID" value="KAF2810737.1"/>
    <property type="molecule type" value="Genomic_DNA"/>
</dbReference>